<accession>A0A059FL71</accession>
<sequence>MSTDIQTKQIEALNDIAKVLIDSKKGYEKAYEMVDDNFALKPQFLHRAQERGQLVDQFQSQVRRLGGEPQTDGGMLGDAHRGWMQFASLFQKDQKAALEAIDDGEEYLAEQAEERLQRDDIHGEVRTLLTQAYHSAHDGECFADALTS</sequence>
<keyword evidence="3" id="KW-1185">Reference proteome</keyword>
<organism evidence="2 3">
    <name type="scientific">Hyphomonas jannaschiana VP2</name>
    <dbReference type="NCBI Taxonomy" id="1280952"/>
    <lineage>
        <taxon>Bacteria</taxon>
        <taxon>Pseudomonadati</taxon>
        <taxon>Pseudomonadota</taxon>
        <taxon>Alphaproteobacteria</taxon>
        <taxon>Hyphomonadales</taxon>
        <taxon>Hyphomonadaceae</taxon>
        <taxon>Hyphomonas</taxon>
    </lineage>
</organism>
<evidence type="ECO:0000313" key="2">
    <source>
        <dbReference type="EMBL" id="KCZ91357.1"/>
    </source>
</evidence>
<dbReference type="OrthoDB" id="7265085at2"/>
<comment type="caution">
    <text evidence="2">The sequence shown here is derived from an EMBL/GenBank/DDBJ whole genome shotgun (WGS) entry which is preliminary data.</text>
</comment>
<dbReference type="Pfam" id="PF09537">
    <property type="entry name" value="DUF2383"/>
    <property type="match status" value="1"/>
</dbReference>
<dbReference type="Proteomes" id="UP000024816">
    <property type="component" value="Unassembled WGS sequence"/>
</dbReference>
<dbReference type="InterPro" id="IPR011971">
    <property type="entry name" value="CHP02284"/>
</dbReference>
<dbReference type="AlphaFoldDB" id="A0A059FL71"/>
<name>A0A059FL71_9PROT</name>
<evidence type="ECO:0000313" key="3">
    <source>
        <dbReference type="Proteomes" id="UP000024816"/>
    </source>
</evidence>
<dbReference type="EMBL" id="ARYJ01000001">
    <property type="protein sequence ID" value="KCZ91357.1"/>
    <property type="molecule type" value="Genomic_DNA"/>
</dbReference>
<proteinExistence type="predicted"/>
<dbReference type="InterPro" id="IPR019052">
    <property type="entry name" value="DUF2383"/>
</dbReference>
<feature type="domain" description="DUF2383" evidence="1">
    <location>
        <begin position="10"/>
        <end position="116"/>
    </location>
</feature>
<dbReference type="InterPro" id="IPR012347">
    <property type="entry name" value="Ferritin-like"/>
</dbReference>
<dbReference type="eggNOG" id="COG1633">
    <property type="taxonomic scope" value="Bacteria"/>
</dbReference>
<protein>
    <recommendedName>
        <fullName evidence="1">DUF2383 domain-containing protein</fullName>
    </recommendedName>
</protein>
<reference evidence="2 3" key="1">
    <citation type="journal article" date="2014" name="Antonie Van Leeuwenhoek">
        <title>Hyphomonas beringensis sp. nov. and Hyphomonas chukchiensis sp. nov., isolated from surface seawater of the Bering Sea and Chukchi Sea.</title>
        <authorList>
            <person name="Li C."/>
            <person name="Lai Q."/>
            <person name="Li G."/>
            <person name="Dong C."/>
            <person name="Wang J."/>
            <person name="Liao Y."/>
            <person name="Shao Z."/>
        </authorList>
    </citation>
    <scope>NUCLEOTIDE SEQUENCE [LARGE SCALE GENOMIC DNA]</scope>
    <source>
        <strain evidence="2 3">VP2</strain>
    </source>
</reference>
<gene>
    <name evidence="2" type="ORF">HJA_02425</name>
</gene>
<evidence type="ECO:0000259" key="1">
    <source>
        <dbReference type="Pfam" id="PF09537"/>
    </source>
</evidence>
<dbReference type="PATRIC" id="fig|1280952.3.peg.490"/>
<dbReference type="RefSeq" id="WP_035577645.1">
    <property type="nucleotide sequence ID" value="NZ_ARYJ01000001.1"/>
</dbReference>
<dbReference type="STRING" id="1280952.HJA_02425"/>
<dbReference type="NCBIfam" id="TIGR02284">
    <property type="entry name" value="PA2169 family four-helix-bundle protein"/>
    <property type="match status" value="1"/>
</dbReference>
<dbReference type="Gene3D" id="1.20.1260.10">
    <property type="match status" value="1"/>
</dbReference>